<dbReference type="InterPro" id="IPR008274">
    <property type="entry name" value="AldOxase/xan_DH_MoCoBD1"/>
</dbReference>
<dbReference type="SUPFAM" id="SSF54665">
    <property type="entry name" value="CO dehydrogenase molybdoprotein N-domain-like"/>
    <property type="match status" value="1"/>
</dbReference>
<dbReference type="Pfam" id="PF01315">
    <property type="entry name" value="Ald_Xan_dh_C"/>
    <property type="match status" value="1"/>
</dbReference>
<evidence type="ECO:0000256" key="1">
    <source>
        <dbReference type="ARBA" id="ARBA00022505"/>
    </source>
</evidence>
<dbReference type="RefSeq" id="WP_073427253.1">
    <property type="nucleotide sequence ID" value="NZ_CADFGY010000001.1"/>
</dbReference>
<feature type="compositionally biased region" description="Basic and acidic residues" evidence="3">
    <location>
        <begin position="144"/>
        <end position="160"/>
    </location>
</feature>
<dbReference type="Pfam" id="PF20256">
    <property type="entry name" value="MoCoBD_2"/>
    <property type="match status" value="1"/>
</dbReference>
<dbReference type="InterPro" id="IPR016208">
    <property type="entry name" value="Ald_Oxase/xanthine_DH-like"/>
</dbReference>
<dbReference type="GeneID" id="301981769"/>
<reference evidence="5 6" key="1">
    <citation type="submission" date="2016-11" db="EMBL/GenBank/DDBJ databases">
        <authorList>
            <person name="Jaros S."/>
            <person name="Januszkiewicz K."/>
            <person name="Wedrychowicz H."/>
        </authorList>
    </citation>
    <scope>NUCLEOTIDE SEQUENCE [LARGE SCALE GENOMIC DNA]</scope>
    <source>
        <strain evidence="5 6">LMG 20594</strain>
    </source>
</reference>
<dbReference type="AlphaFoldDB" id="A0A1M6K1W8"/>
<gene>
    <name evidence="5" type="ORF">SAMN05192548_100313</name>
</gene>
<evidence type="ECO:0000256" key="3">
    <source>
        <dbReference type="SAM" id="MobiDB-lite"/>
    </source>
</evidence>
<dbReference type="SUPFAM" id="SSF56003">
    <property type="entry name" value="Molybdenum cofactor-binding domain"/>
    <property type="match status" value="1"/>
</dbReference>
<name>A0A1M6K1W8_9BURK</name>
<dbReference type="PANTHER" id="PTHR11908:SF132">
    <property type="entry name" value="ALDEHYDE OXIDASE 1-RELATED"/>
    <property type="match status" value="1"/>
</dbReference>
<feature type="region of interest" description="Disordered" evidence="3">
    <location>
        <begin position="137"/>
        <end position="160"/>
    </location>
</feature>
<evidence type="ECO:0000313" key="5">
    <source>
        <dbReference type="EMBL" id="SHJ52905.1"/>
    </source>
</evidence>
<proteinExistence type="predicted"/>
<dbReference type="PANTHER" id="PTHR11908">
    <property type="entry name" value="XANTHINE DEHYDROGENASE"/>
    <property type="match status" value="1"/>
</dbReference>
<organism evidence="5 6">
    <name type="scientific">Paraburkholderia terricola</name>
    <dbReference type="NCBI Taxonomy" id="169427"/>
    <lineage>
        <taxon>Bacteria</taxon>
        <taxon>Pseudomonadati</taxon>
        <taxon>Pseudomonadota</taxon>
        <taxon>Betaproteobacteria</taxon>
        <taxon>Burkholderiales</taxon>
        <taxon>Burkholderiaceae</taxon>
        <taxon>Paraburkholderia</taxon>
    </lineage>
</organism>
<evidence type="ECO:0000256" key="2">
    <source>
        <dbReference type="ARBA" id="ARBA00023002"/>
    </source>
</evidence>
<feature type="domain" description="Aldehyde oxidase/xanthine dehydrogenase a/b hammerhead" evidence="4">
    <location>
        <begin position="18"/>
        <end position="130"/>
    </location>
</feature>
<accession>A0A1M6K1W8</accession>
<evidence type="ECO:0000259" key="4">
    <source>
        <dbReference type="SMART" id="SM01008"/>
    </source>
</evidence>
<dbReference type="Gene3D" id="3.30.365.10">
    <property type="entry name" value="Aldehyde oxidase/xanthine dehydrogenase, molybdopterin binding domain"/>
    <property type="match status" value="4"/>
</dbReference>
<dbReference type="InterPro" id="IPR000674">
    <property type="entry name" value="Ald_Oxase/Xan_DH_a/b"/>
</dbReference>
<sequence length="740" mass="78573">MNLIGQPFDRTDGLLKVTGEARYAGEFPEARLAHAVLVTSTIACGTIASIDAARAQALPGVLLVMTYQNAPRLPNGGKPALAPPAGRRLSLLQDNEVHYNNEPVAVVVADTLEQATDAARQLRIAYQASPAMLDFTRAKSNSHAPDKPQGRQTDTRRGSFEDGMRGAAVHVDVTYTTPIEHHNPMEPHATMARWDGPQLTLYDSTQGVSGAAQAVAKTFGIAPGDVRVISPFVGGGFGCKGSSWSHVSLCAMAAKQTGRPVRLVLQRPQMFGPVGARPRTEQHLVLAARRDGTLTAMRHDSISNTSTIEDWTETCCMVTRMLYAVPNQITTHRLVQLNLGTPTFMRAPGETTGSFALESAMDELAAALNMDPLALRMKNHADADPQENKPWSGKSLRECYQIGAQKFGWSRRSGAPRSMRNGNTLIGMGMATATYPANRSEAAAIARILPDGTAMVASGTQDIGTGTYTVMTQVAADALGFAPESIRFALGDSSLPRAPVSGGSQSAASVSPAVRDAASQARSQLIALALADQASPVHGLALDDVTVENGWVMSRSQPAKRDPAAAIIARSGGKPIEAASSVKPGDEKQKYSFHSFGAVFVEVHVDADLGTIRVPRVVAVYDVGRVLNEKTARSQMLGGIVWGVGAALQEESSLDTRTGRFTNANLAEYHVPVNADIGSLDITFIDRPDPYINSLGVRGIGEIGITGVPAAIANAVFHATGVRVRDLPITLDKVMGQVRV</sequence>
<dbReference type="InterPro" id="IPR036856">
    <property type="entry name" value="Ald_Oxase/Xan_DH_a/b_sf"/>
</dbReference>
<evidence type="ECO:0000313" key="6">
    <source>
        <dbReference type="Proteomes" id="UP000184395"/>
    </source>
</evidence>
<dbReference type="Pfam" id="PF02738">
    <property type="entry name" value="MoCoBD_1"/>
    <property type="match status" value="1"/>
</dbReference>
<protein>
    <submittedName>
        <fullName evidence="5">Xanthine dehydrogenase, molybdenum binding subunit apoprotein</fullName>
    </submittedName>
</protein>
<dbReference type="OrthoDB" id="221297at2"/>
<dbReference type="GO" id="GO:0005506">
    <property type="term" value="F:iron ion binding"/>
    <property type="evidence" value="ECO:0007669"/>
    <property type="project" value="InterPro"/>
</dbReference>
<dbReference type="EMBL" id="FRAB01000003">
    <property type="protein sequence ID" value="SHJ52905.1"/>
    <property type="molecule type" value="Genomic_DNA"/>
</dbReference>
<dbReference type="SMART" id="SM01008">
    <property type="entry name" value="Ald_Xan_dh_C"/>
    <property type="match status" value="1"/>
</dbReference>
<dbReference type="KEGG" id="pts:CUJ90_26965"/>
<dbReference type="Proteomes" id="UP000184395">
    <property type="component" value="Unassembled WGS sequence"/>
</dbReference>
<dbReference type="Gene3D" id="3.90.1170.50">
    <property type="entry name" value="Aldehyde oxidase/xanthine dehydrogenase, a/b hammerhead"/>
    <property type="match status" value="1"/>
</dbReference>
<keyword evidence="1" id="KW-0500">Molybdenum</keyword>
<dbReference type="InterPro" id="IPR037165">
    <property type="entry name" value="AldOxase/xan_DH_Mopterin-bd_sf"/>
</dbReference>
<dbReference type="GO" id="GO:0016491">
    <property type="term" value="F:oxidoreductase activity"/>
    <property type="evidence" value="ECO:0007669"/>
    <property type="project" value="UniProtKB-KW"/>
</dbReference>
<dbReference type="InterPro" id="IPR046867">
    <property type="entry name" value="AldOxase/xan_DH_MoCoBD2"/>
</dbReference>
<keyword evidence="2" id="KW-0560">Oxidoreductase</keyword>
<dbReference type="STRING" id="169427.SAMN05192548_100313"/>